<organism evidence="2 3">
    <name type="scientific">Pseudoflavonifractor capillosus ATCC 29799</name>
    <dbReference type="NCBI Taxonomy" id="411467"/>
    <lineage>
        <taxon>Bacteria</taxon>
        <taxon>Bacillati</taxon>
        <taxon>Bacillota</taxon>
        <taxon>Clostridia</taxon>
        <taxon>Eubacteriales</taxon>
        <taxon>Oscillospiraceae</taxon>
        <taxon>Pseudoflavonifractor</taxon>
    </lineage>
</organism>
<dbReference type="eggNOG" id="ENOG5033A6H">
    <property type="taxonomic scope" value="Bacteria"/>
</dbReference>
<sequence length="398" mass="43949">MTQYQDELEQLRFTAAEQEALRRGLLEKRAVKQRTVRPHYRGLVAAVAAISLLIGAAGATSLAGLSPQFRELFGIDSAGQEEKLGARILDQVFEDKNGSGASITIKEVVADQERLYLRMEFAAPEGTVVPVPDQAEEGKNRCWFNGETGYACFFYADEDCTVSANPPSGWNYGIEYLADDDPTDNRVELLFTLSTERGFADSAAYCVLRGISELGMWVDGQAVTVAEGLDIDVVIPFKSATEYYAFQGRSAVKLEGTTMAVVENLTVSPISITMDLILSDSQTYGGQSVYVLLSDGTKVQATFPEKAWGRMDRFLDENGDTFFRADHLYLELEQVIDVAEIADIVFVGDNDDTTTPGKVVHFQFTPDTFWNDTYWNQVNRTWNTDSTAEEPEAASQAG</sequence>
<protein>
    <recommendedName>
        <fullName evidence="4">DUF4179 domain-containing protein</fullName>
    </recommendedName>
</protein>
<dbReference type="STRING" id="411467.BACCAP_04379"/>
<name>A6P1L2_9FIRM</name>
<gene>
    <name evidence="2" type="ORF">BACCAP_04379</name>
</gene>
<keyword evidence="1" id="KW-0472">Membrane</keyword>
<evidence type="ECO:0000313" key="2">
    <source>
        <dbReference type="EMBL" id="EDM97904.1"/>
    </source>
</evidence>
<evidence type="ECO:0000313" key="3">
    <source>
        <dbReference type="Proteomes" id="UP000003639"/>
    </source>
</evidence>
<keyword evidence="1" id="KW-1133">Transmembrane helix</keyword>
<dbReference type="Proteomes" id="UP000003639">
    <property type="component" value="Unassembled WGS sequence"/>
</dbReference>
<keyword evidence="1" id="KW-0812">Transmembrane</keyword>
<dbReference type="EMBL" id="AAXG02000047">
    <property type="protein sequence ID" value="EDM97904.1"/>
    <property type="molecule type" value="Genomic_DNA"/>
</dbReference>
<feature type="transmembrane region" description="Helical" evidence="1">
    <location>
        <begin position="42"/>
        <end position="65"/>
    </location>
</feature>
<dbReference type="AlphaFoldDB" id="A6P1L2"/>
<evidence type="ECO:0008006" key="4">
    <source>
        <dbReference type="Google" id="ProtNLM"/>
    </source>
</evidence>
<evidence type="ECO:0000256" key="1">
    <source>
        <dbReference type="SAM" id="Phobius"/>
    </source>
</evidence>
<comment type="caution">
    <text evidence="2">The sequence shown here is derived from an EMBL/GenBank/DDBJ whole genome shotgun (WGS) entry which is preliminary data.</text>
</comment>
<dbReference type="RefSeq" id="WP_006574855.1">
    <property type="nucleotide sequence ID" value="NZ_AAXG02000047.1"/>
</dbReference>
<dbReference type="OrthoDB" id="1846086at2"/>
<accession>A6P1L2</accession>
<reference evidence="2 3" key="1">
    <citation type="submission" date="2007-04" db="EMBL/GenBank/DDBJ databases">
        <authorList>
            <person name="Fulton L."/>
            <person name="Clifton S."/>
            <person name="Fulton B."/>
            <person name="Xu J."/>
            <person name="Minx P."/>
            <person name="Pepin K.H."/>
            <person name="Johnson M."/>
            <person name="Thiruvilangam P."/>
            <person name="Bhonagiri V."/>
            <person name="Nash W.E."/>
            <person name="Mardis E.R."/>
            <person name="Wilson R.K."/>
        </authorList>
    </citation>
    <scope>NUCLEOTIDE SEQUENCE [LARGE SCALE GENOMIC DNA]</scope>
    <source>
        <strain evidence="2 3">ATCC 29799</strain>
    </source>
</reference>
<proteinExistence type="predicted"/>
<keyword evidence="3" id="KW-1185">Reference proteome</keyword>
<reference evidence="2 3" key="2">
    <citation type="submission" date="2007-06" db="EMBL/GenBank/DDBJ databases">
        <title>Draft genome sequence of Pseudoflavonifractor capillosus ATCC 29799.</title>
        <authorList>
            <person name="Sudarsanam P."/>
            <person name="Ley R."/>
            <person name="Guruge J."/>
            <person name="Turnbaugh P.J."/>
            <person name="Mahowald M."/>
            <person name="Liep D."/>
            <person name="Gordon J."/>
        </authorList>
    </citation>
    <scope>NUCLEOTIDE SEQUENCE [LARGE SCALE GENOMIC DNA]</scope>
    <source>
        <strain evidence="2 3">ATCC 29799</strain>
    </source>
</reference>